<keyword evidence="7" id="KW-0057">Aromatic amino acid biosynthesis</keyword>
<evidence type="ECO:0000256" key="4">
    <source>
        <dbReference type="ARBA" id="ARBA00022676"/>
    </source>
</evidence>
<keyword evidence="6" id="KW-0822">Tryptophan biosynthesis</keyword>
<organism evidence="11 12">
    <name type="scientific">Cronartium quercuum f. sp. fusiforme G11</name>
    <dbReference type="NCBI Taxonomy" id="708437"/>
    <lineage>
        <taxon>Eukaryota</taxon>
        <taxon>Fungi</taxon>
        <taxon>Dikarya</taxon>
        <taxon>Basidiomycota</taxon>
        <taxon>Pucciniomycotina</taxon>
        <taxon>Pucciniomycetes</taxon>
        <taxon>Pucciniales</taxon>
        <taxon>Coleosporiaceae</taxon>
        <taxon>Cronartium</taxon>
    </lineage>
</organism>
<comment type="pathway">
    <text evidence="1">Amino-acid biosynthesis; L-tryptophan biosynthesis; L-tryptophan from chorismate: step 2/5.</text>
</comment>
<evidence type="ECO:0000256" key="6">
    <source>
        <dbReference type="ARBA" id="ARBA00022822"/>
    </source>
</evidence>
<dbReference type="SUPFAM" id="SSF52418">
    <property type="entry name" value="Nucleoside phosphorylase/phosphoribosyltransferase catalytic domain"/>
    <property type="match status" value="1"/>
</dbReference>
<dbReference type="InterPro" id="IPR035902">
    <property type="entry name" value="Nuc_phospho_transferase"/>
</dbReference>
<evidence type="ECO:0000259" key="10">
    <source>
        <dbReference type="Pfam" id="PF00591"/>
    </source>
</evidence>
<dbReference type="GO" id="GO:0004048">
    <property type="term" value="F:anthranilate phosphoribosyltransferase activity"/>
    <property type="evidence" value="ECO:0007669"/>
    <property type="project" value="UniProtKB-EC"/>
</dbReference>
<gene>
    <name evidence="11" type="ORF">CROQUDRAFT_72394</name>
</gene>
<dbReference type="PANTHER" id="PTHR43285:SF2">
    <property type="entry name" value="ANTHRANILATE PHOSPHORIBOSYLTRANSFERASE"/>
    <property type="match status" value="1"/>
</dbReference>
<dbReference type="InterPro" id="IPR000312">
    <property type="entry name" value="Glycosyl_Trfase_fam3"/>
</dbReference>
<keyword evidence="4" id="KW-0328">Glycosyltransferase</keyword>
<evidence type="ECO:0000313" key="11">
    <source>
        <dbReference type="EMBL" id="KAG0150897.1"/>
    </source>
</evidence>
<evidence type="ECO:0000256" key="5">
    <source>
        <dbReference type="ARBA" id="ARBA00022679"/>
    </source>
</evidence>
<reference evidence="11" key="1">
    <citation type="submission" date="2013-11" db="EMBL/GenBank/DDBJ databases">
        <title>Genome sequence of the fusiform rust pathogen reveals effectors for host alternation and coevolution with pine.</title>
        <authorList>
            <consortium name="DOE Joint Genome Institute"/>
            <person name="Smith K."/>
            <person name="Pendleton A."/>
            <person name="Kubisiak T."/>
            <person name="Anderson C."/>
            <person name="Salamov A."/>
            <person name="Aerts A."/>
            <person name="Riley R."/>
            <person name="Clum A."/>
            <person name="Lindquist E."/>
            <person name="Ence D."/>
            <person name="Campbell M."/>
            <person name="Kronenberg Z."/>
            <person name="Feau N."/>
            <person name="Dhillon B."/>
            <person name="Hamelin R."/>
            <person name="Burleigh J."/>
            <person name="Smith J."/>
            <person name="Yandell M."/>
            <person name="Nelson C."/>
            <person name="Grigoriev I."/>
            <person name="Davis J."/>
        </authorList>
    </citation>
    <scope>NUCLEOTIDE SEQUENCE</scope>
    <source>
        <strain evidence="11">G11</strain>
    </source>
</reference>
<dbReference type="Pfam" id="PF00591">
    <property type="entry name" value="Glycos_transf_3"/>
    <property type="match status" value="1"/>
</dbReference>
<dbReference type="AlphaFoldDB" id="A0A9P6NSN4"/>
<comment type="caution">
    <text evidence="11">The sequence shown here is derived from an EMBL/GenBank/DDBJ whole genome shotgun (WGS) entry which is preliminary data.</text>
</comment>
<proteinExistence type="inferred from homology"/>
<keyword evidence="12" id="KW-1185">Reference proteome</keyword>
<evidence type="ECO:0000256" key="1">
    <source>
        <dbReference type="ARBA" id="ARBA00004907"/>
    </source>
</evidence>
<feature type="domain" description="Glycosyl transferase family 3" evidence="10">
    <location>
        <begin position="97"/>
        <end position="356"/>
    </location>
</feature>
<keyword evidence="3" id="KW-0028">Amino-acid biosynthesis</keyword>
<protein>
    <recommendedName>
        <fullName evidence="9">Anthranilate phosphoribosyltransferase</fullName>
        <ecNumber evidence="2">2.4.2.18</ecNumber>
    </recommendedName>
</protein>
<sequence length="372" mass="39429">MSERLKSLLKTLIQHAQSYHQSANDSSPPLDELAAVLRLLPTLDPSDPAVGAQIGALLSALTVSRLESDSRVLALCASEIRTHWAQPLSLPPQSPDEPICDIVGTGGDGFNTFNVSTAAAIVAAGAGLKVCKHGNRASSSATGSADLIMAHGIPLPSLTSSHLSNLIPSTNFSFLYSPTFYPFFGTLAPLRRAIGTRTLFNLLGPFLNPAKPNRLILGVSDPKLGPTVARALELYGCHGSWVVCGAEGLDEISPEGSTTIWKVGSDQSEPDCITVEPFKDFGIKSHPLTEVIGGGPSENVMILKNLLENQLTNQNMNSILDFVLINCAALLFVGGKAIDLKDGVKLARESLKSGAAKNALEKFKDVVLKEIK</sequence>
<evidence type="ECO:0000256" key="7">
    <source>
        <dbReference type="ARBA" id="ARBA00023141"/>
    </source>
</evidence>
<dbReference type="GO" id="GO:0000162">
    <property type="term" value="P:L-tryptophan biosynthetic process"/>
    <property type="evidence" value="ECO:0007669"/>
    <property type="project" value="UniProtKB-KW"/>
</dbReference>
<evidence type="ECO:0000256" key="8">
    <source>
        <dbReference type="ARBA" id="ARBA00061500"/>
    </source>
</evidence>
<dbReference type="Proteomes" id="UP000886653">
    <property type="component" value="Unassembled WGS sequence"/>
</dbReference>
<dbReference type="NCBIfam" id="TIGR01245">
    <property type="entry name" value="trpD"/>
    <property type="match status" value="1"/>
</dbReference>
<dbReference type="PANTHER" id="PTHR43285">
    <property type="entry name" value="ANTHRANILATE PHOSPHORIBOSYLTRANSFERASE"/>
    <property type="match status" value="1"/>
</dbReference>
<dbReference type="GO" id="GO:0005829">
    <property type="term" value="C:cytosol"/>
    <property type="evidence" value="ECO:0007669"/>
    <property type="project" value="TreeGrafter"/>
</dbReference>
<accession>A0A9P6NSN4</accession>
<dbReference type="FunFam" id="3.40.1030.10:FF:000002">
    <property type="entry name" value="Anthranilate phosphoribosyltransferase"/>
    <property type="match status" value="1"/>
</dbReference>
<dbReference type="Gene3D" id="3.40.1030.10">
    <property type="entry name" value="Nucleoside phosphorylase/phosphoribosyltransferase catalytic domain"/>
    <property type="match status" value="1"/>
</dbReference>
<keyword evidence="5" id="KW-0808">Transferase</keyword>
<dbReference type="OrthoDB" id="427800at2759"/>
<evidence type="ECO:0000313" key="12">
    <source>
        <dbReference type="Proteomes" id="UP000886653"/>
    </source>
</evidence>
<evidence type="ECO:0000256" key="3">
    <source>
        <dbReference type="ARBA" id="ARBA00022605"/>
    </source>
</evidence>
<name>A0A9P6NSN4_9BASI</name>
<evidence type="ECO:0000256" key="9">
    <source>
        <dbReference type="ARBA" id="ARBA00071401"/>
    </source>
</evidence>
<dbReference type="EMBL" id="MU167216">
    <property type="protein sequence ID" value="KAG0150897.1"/>
    <property type="molecule type" value="Genomic_DNA"/>
</dbReference>
<comment type="similarity">
    <text evidence="8">Belongs to the anthranilate phosphoribosyltransferase family.</text>
</comment>
<dbReference type="EC" id="2.4.2.18" evidence="2"/>
<dbReference type="InterPro" id="IPR005940">
    <property type="entry name" value="Anthranilate_Pribosyl_Tfrase"/>
</dbReference>
<evidence type="ECO:0000256" key="2">
    <source>
        <dbReference type="ARBA" id="ARBA00011948"/>
    </source>
</evidence>